<protein>
    <recommendedName>
        <fullName evidence="6">Extracellular membrane protein CFEM domain-containing protein</fullName>
    </recommendedName>
</protein>
<feature type="signal peptide" evidence="3">
    <location>
        <begin position="1"/>
        <end position="22"/>
    </location>
</feature>
<reference evidence="5" key="1">
    <citation type="journal article" date="2017" name="Nat. Microbiol.">
        <title>Global analysis of biosynthetic gene clusters reveals vast potential of secondary metabolite production in Penicillium species.</title>
        <authorList>
            <person name="Nielsen J.C."/>
            <person name="Grijseels S."/>
            <person name="Prigent S."/>
            <person name="Ji B."/>
            <person name="Dainat J."/>
            <person name="Nielsen K.F."/>
            <person name="Frisvad J.C."/>
            <person name="Workman M."/>
            <person name="Nielsen J."/>
        </authorList>
    </citation>
    <scope>NUCLEOTIDE SEQUENCE [LARGE SCALE GENOMIC DNA]</scope>
    <source>
        <strain evidence="5">IBT 24891</strain>
    </source>
</reference>
<dbReference type="OrthoDB" id="4870483at2759"/>
<keyword evidence="2" id="KW-0812">Transmembrane</keyword>
<feature type="compositionally biased region" description="Low complexity" evidence="1">
    <location>
        <begin position="143"/>
        <end position="164"/>
    </location>
</feature>
<sequence>MRSFQSLAIFAGMAGLSAMASADTITGGINGNECPSDWTNIQYKSTQRCCYGSLNIESDNDPYCCVHDFTSGFDTSGIDSDVKSDCFPFCTKTTRGLPTITKDLGKACKTKIAFTTDDYSSLVSAASSSIAGTTTKPSNSDATTTGSGTQTTETSTTKSSETSTNLAGPVATAGSMALGGAVIAAAVFII</sequence>
<keyword evidence="3" id="KW-0732">Signal</keyword>
<dbReference type="AlphaFoldDB" id="A0A1V6SNU7"/>
<evidence type="ECO:0000313" key="4">
    <source>
        <dbReference type="EMBL" id="OQE15656.1"/>
    </source>
</evidence>
<gene>
    <name evidence="4" type="ORF">PENSTE_c027G04162</name>
</gene>
<evidence type="ECO:0008006" key="6">
    <source>
        <dbReference type="Google" id="ProtNLM"/>
    </source>
</evidence>
<dbReference type="EMBL" id="MLKD01000027">
    <property type="protein sequence ID" value="OQE15656.1"/>
    <property type="molecule type" value="Genomic_DNA"/>
</dbReference>
<dbReference type="STRING" id="303698.A0A1V6SNU7"/>
<organism evidence="4 5">
    <name type="scientific">Penicillium steckii</name>
    <dbReference type="NCBI Taxonomy" id="303698"/>
    <lineage>
        <taxon>Eukaryota</taxon>
        <taxon>Fungi</taxon>
        <taxon>Dikarya</taxon>
        <taxon>Ascomycota</taxon>
        <taxon>Pezizomycotina</taxon>
        <taxon>Eurotiomycetes</taxon>
        <taxon>Eurotiomycetidae</taxon>
        <taxon>Eurotiales</taxon>
        <taxon>Aspergillaceae</taxon>
        <taxon>Penicillium</taxon>
    </lineage>
</organism>
<feature type="transmembrane region" description="Helical" evidence="2">
    <location>
        <begin position="166"/>
        <end position="189"/>
    </location>
</feature>
<evidence type="ECO:0000256" key="3">
    <source>
        <dbReference type="SAM" id="SignalP"/>
    </source>
</evidence>
<evidence type="ECO:0000313" key="5">
    <source>
        <dbReference type="Proteomes" id="UP000191285"/>
    </source>
</evidence>
<proteinExistence type="predicted"/>
<dbReference type="Proteomes" id="UP000191285">
    <property type="component" value="Unassembled WGS sequence"/>
</dbReference>
<accession>A0A1V6SNU7</accession>
<evidence type="ECO:0000256" key="1">
    <source>
        <dbReference type="SAM" id="MobiDB-lite"/>
    </source>
</evidence>
<evidence type="ECO:0000256" key="2">
    <source>
        <dbReference type="SAM" id="Phobius"/>
    </source>
</evidence>
<feature type="region of interest" description="Disordered" evidence="1">
    <location>
        <begin position="130"/>
        <end position="166"/>
    </location>
</feature>
<comment type="caution">
    <text evidence="4">The sequence shown here is derived from an EMBL/GenBank/DDBJ whole genome shotgun (WGS) entry which is preliminary data.</text>
</comment>
<feature type="chain" id="PRO_5012754279" description="Extracellular membrane protein CFEM domain-containing protein" evidence="3">
    <location>
        <begin position="23"/>
        <end position="190"/>
    </location>
</feature>
<keyword evidence="2" id="KW-0472">Membrane</keyword>
<keyword evidence="5" id="KW-1185">Reference proteome</keyword>
<name>A0A1V6SNU7_9EURO</name>
<keyword evidence="2" id="KW-1133">Transmembrane helix</keyword>